<reference evidence="2 3" key="1">
    <citation type="journal article" date="2004" name="Syst. Appl. Microbiol.">
        <title>Cryptoendolithic actinomycetes from antarctic sandstone rock samples: Micromonospora endolithica sp. nov. and two isolates related to Micromonospora coerulea Jensen 1932.</title>
        <authorList>
            <person name="Hirsch P."/>
            <person name="Mevs U."/>
            <person name="Kroppenstedt R.M."/>
            <person name="Schumann P."/>
            <person name="Stackebrandt E."/>
        </authorList>
    </citation>
    <scope>NUCLEOTIDE SEQUENCE [LARGE SCALE GENOMIC DNA]</scope>
    <source>
        <strain evidence="2 3">JCM 12677</strain>
    </source>
</reference>
<keyword evidence="1" id="KW-0812">Transmembrane</keyword>
<evidence type="ECO:0000313" key="2">
    <source>
        <dbReference type="EMBL" id="RKN50727.1"/>
    </source>
</evidence>
<keyword evidence="1" id="KW-0472">Membrane</keyword>
<evidence type="ECO:0000313" key="3">
    <source>
        <dbReference type="Proteomes" id="UP000281726"/>
    </source>
</evidence>
<keyword evidence="1" id="KW-1133">Transmembrane helix</keyword>
<accession>A0A3A9ZTC6</accession>
<dbReference type="RefSeq" id="WP_120724469.1">
    <property type="nucleotide sequence ID" value="NZ_RBAK01000001.1"/>
</dbReference>
<evidence type="ECO:0000256" key="1">
    <source>
        <dbReference type="SAM" id="Phobius"/>
    </source>
</evidence>
<dbReference type="AlphaFoldDB" id="A0A3A9ZTC6"/>
<evidence type="ECO:0008006" key="4">
    <source>
        <dbReference type="Google" id="ProtNLM"/>
    </source>
</evidence>
<dbReference type="OrthoDB" id="3469619at2"/>
<dbReference type="Proteomes" id="UP000281726">
    <property type="component" value="Unassembled WGS sequence"/>
</dbReference>
<proteinExistence type="predicted"/>
<dbReference type="EMBL" id="RBAK01000001">
    <property type="protein sequence ID" value="RKN50727.1"/>
    <property type="molecule type" value="Genomic_DNA"/>
</dbReference>
<feature type="transmembrane region" description="Helical" evidence="1">
    <location>
        <begin position="259"/>
        <end position="281"/>
    </location>
</feature>
<organism evidence="2 3">
    <name type="scientific">Micromonospora endolithica</name>
    <dbReference type="NCBI Taxonomy" id="230091"/>
    <lineage>
        <taxon>Bacteria</taxon>
        <taxon>Bacillati</taxon>
        <taxon>Actinomycetota</taxon>
        <taxon>Actinomycetes</taxon>
        <taxon>Micromonosporales</taxon>
        <taxon>Micromonosporaceae</taxon>
        <taxon>Micromonospora</taxon>
    </lineage>
</organism>
<sequence>MTFLTVVLAVAGFFGFAMLVLAPVLLALAVSDGRQRRWVRRHAVSPCAALRPGTGLPRRFAVYGETVPGPDGPVVAPLSGVEAVWFQTIVYSDDSVGDPGLTRTVILHEQSAGDPFGVADGTGTVAVTADILQASRADPRPSVWARTRLPVADAGPTPVRTVVNEETTSHRRNGRWLQQLIDRGAVRPDAARRVDRVRVVEQVVPPGVPLHVIGQPVILDGGIAALTLPRTGRYLVLSREPSATERELAGGRTYGTGCAIWAAVAGAACFAVVWGISFALAR</sequence>
<comment type="caution">
    <text evidence="2">The sequence shown here is derived from an EMBL/GenBank/DDBJ whole genome shotgun (WGS) entry which is preliminary data.</text>
</comment>
<name>A0A3A9ZTC6_9ACTN</name>
<gene>
    <name evidence="2" type="ORF">D7223_02900</name>
</gene>
<protein>
    <recommendedName>
        <fullName evidence="4">RING-type E3 ubiquitin transferase</fullName>
    </recommendedName>
</protein>
<keyword evidence="3" id="KW-1185">Reference proteome</keyword>